<evidence type="ECO:0000313" key="3">
    <source>
        <dbReference type="EMBL" id="MCP2311425.1"/>
    </source>
</evidence>
<sequence>MTRSVLAGIDGSAQSTAAAHWAADEARRRGVPLRLLHVRTWLDDTRPAAEDVADHRSPTGRMLSAVEREIRETHPALDVRVEVVESEEPVDVLVEAADESELLVLGSRGLGGFAGLLVGSVGLAAAAHGNVPTVLVPAAAAGRPAGAQVVVGVDTRAPAADVLDFAFHQAAERRAALRAVHAWTPPPVWGYAGWVAPASEAEQFRVIESELLTRAMTGWQEKYPTVAVVEDCRIDGAAGALVDLSAEAALVVVGRRRRPHRAGLRLGPVAHAVLHHAHAPVAVVPHD</sequence>
<dbReference type="PRINTS" id="PR01438">
    <property type="entry name" value="UNVRSLSTRESS"/>
</dbReference>
<accession>A0ABT1J1X0</accession>
<feature type="domain" description="UspA" evidence="2">
    <location>
        <begin position="149"/>
        <end position="285"/>
    </location>
</feature>
<gene>
    <name evidence="3" type="ORF">FHR36_004588</name>
</gene>
<evidence type="ECO:0000259" key="2">
    <source>
        <dbReference type="Pfam" id="PF00582"/>
    </source>
</evidence>
<dbReference type="RefSeq" id="WP_253800037.1">
    <property type="nucleotide sequence ID" value="NZ_BAAAUB010000019.1"/>
</dbReference>
<dbReference type="SUPFAM" id="SSF52402">
    <property type="entry name" value="Adenine nucleotide alpha hydrolases-like"/>
    <property type="match status" value="2"/>
</dbReference>
<comment type="similarity">
    <text evidence="1">Belongs to the universal stress protein A family.</text>
</comment>
<name>A0ABT1J1X0_9ACTN</name>
<organism evidence="3 4">
    <name type="scientific">Kitasatospora paracochleata</name>
    <dbReference type="NCBI Taxonomy" id="58354"/>
    <lineage>
        <taxon>Bacteria</taxon>
        <taxon>Bacillati</taxon>
        <taxon>Actinomycetota</taxon>
        <taxon>Actinomycetes</taxon>
        <taxon>Kitasatosporales</taxon>
        <taxon>Streptomycetaceae</taxon>
        <taxon>Kitasatospora</taxon>
    </lineage>
</organism>
<proteinExistence type="inferred from homology"/>
<evidence type="ECO:0000313" key="4">
    <source>
        <dbReference type="Proteomes" id="UP001206483"/>
    </source>
</evidence>
<feature type="domain" description="UspA" evidence="2">
    <location>
        <begin position="1"/>
        <end position="137"/>
    </location>
</feature>
<protein>
    <submittedName>
        <fullName evidence="3">Nucleotide-binding universal stress UspA family protein</fullName>
    </submittedName>
</protein>
<dbReference type="Pfam" id="PF00582">
    <property type="entry name" value="Usp"/>
    <property type="match status" value="2"/>
</dbReference>
<evidence type="ECO:0000256" key="1">
    <source>
        <dbReference type="ARBA" id="ARBA00008791"/>
    </source>
</evidence>
<reference evidence="3 4" key="1">
    <citation type="submission" date="2022-06" db="EMBL/GenBank/DDBJ databases">
        <title>Sequencing the genomes of 1000 actinobacteria strains.</title>
        <authorList>
            <person name="Klenk H.-P."/>
        </authorList>
    </citation>
    <scope>NUCLEOTIDE SEQUENCE [LARGE SCALE GENOMIC DNA]</scope>
    <source>
        <strain evidence="3 4">DSM 41656</strain>
    </source>
</reference>
<dbReference type="InterPro" id="IPR006016">
    <property type="entry name" value="UspA"/>
</dbReference>
<dbReference type="Gene3D" id="3.40.50.620">
    <property type="entry name" value="HUPs"/>
    <property type="match status" value="2"/>
</dbReference>
<dbReference type="PANTHER" id="PTHR46268:SF6">
    <property type="entry name" value="UNIVERSAL STRESS PROTEIN UP12"/>
    <property type="match status" value="1"/>
</dbReference>
<dbReference type="InterPro" id="IPR006015">
    <property type="entry name" value="Universal_stress_UspA"/>
</dbReference>
<keyword evidence="4" id="KW-1185">Reference proteome</keyword>
<dbReference type="EMBL" id="JAMZDX010000004">
    <property type="protein sequence ID" value="MCP2311425.1"/>
    <property type="molecule type" value="Genomic_DNA"/>
</dbReference>
<dbReference type="InterPro" id="IPR014729">
    <property type="entry name" value="Rossmann-like_a/b/a_fold"/>
</dbReference>
<dbReference type="PANTHER" id="PTHR46268">
    <property type="entry name" value="STRESS RESPONSE PROTEIN NHAX"/>
    <property type="match status" value="1"/>
</dbReference>
<dbReference type="Proteomes" id="UP001206483">
    <property type="component" value="Unassembled WGS sequence"/>
</dbReference>
<comment type="caution">
    <text evidence="3">The sequence shown here is derived from an EMBL/GenBank/DDBJ whole genome shotgun (WGS) entry which is preliminary data.</text>
</comment>